<organism evidence="2 3">
    <name type="scientific">Phaeodactylibacter luteus</name>
    <dbReference type="NCBI Taxonomy" id="1564516"/>
    <lineage>
        <taxon>Bacteria</taxon>
        <taxon>Pseudomonadati</taxon>
        <taxon>Bacteroidota</taxon>
        <taxon>Saprospiria</taxon>
        <taxon>Saprospirales</taxon>
        <taxon>Haliscomenobacteraceae</taxon>
        <taxon>Phaeodactylibacter</taxon>
    </lineage>
</organism>
<dbReference type="Gene3D" id="3.40.50.300">
    <property type="entry name" value="P-loop containing nucleotide triphosphate hydrolases"/>
    <property type="match status" value="1"/>
</dbReference>
<dbReference type="RefSeq" id="WP_147166155.1">
    <property type="nucleotide sequence ID" value="NZ_VOOR01000006.1"/>
</dbReference>
<dbReference type="Proteomes" id="UP000321580">
    <property type="component" value="Unassembled WGS sequence"/>
</dbReference>
<name>A0A5C6RZN2_9BACT</name>
<evidence type="ECO:0000313" key="3">
    <source>
        <dbReference type="Proteomes" id="UP000321580"/>
    </source>
</evidence>
<dbReference type="Pfam" id="PF19798">
    <property type="entry name" value="Sulfotransfer_5"/>
    <property type="match status" value="1"/>
</dbReference>
<comment type="similarity">
    <text evidence="1">Belongs to the class-IV pyridoxal-phosphate-dependent aminotransferase family.</text>
</comment>
<dbReference type="AlphaFoldDB" id="A0A5C6RZN2"/>
<dbReference type="InterPro" id="IPR050571">
    <property type="entry name" value="Class-IV_PLP-Dep_Aminotrnsfr"/>
</dbReference>
<sequence length="244" mass="27332">MTMPVKRINAWSSPRNISTALMYSFAQRKDTRVYDEPLYAHYLHHTPSEAEHPGAAEVLESQPIDAVQVVRETILGPCARPVAFFKQMTHHLIELDTAFLRQTDNILLIRDPRAIIASYSKVIPNPTLADIGVAQQLSLYEELQAAGTLRAVVDARQLLLGPRAVLSQLCEALGLPFDEAMLGWPPGARPEDGVWAKYWYASVHRSTGFMPYEEKPYVLSPAQEALAKECMPYYEVLSRVALTP</sequence>
<dbReference type="SUPFAM" id="SSF52540">
    <property type="entry name" value="P-loop containing nucleoside triphosphate hydrolases"/>
    <property type="match status" value="1"/>
</dbReference>
<evidence type="ECO:0008006" key="4">
    <source>
        <dbReference type="Google" id="ProtNLM"/>
    </source>
</evidence>
<dbReference type="OrthoDB" id="272985at2"/>
<evidence type="ECO:0000313" key="2">
    <source>
        <dbReference type="EMBL" id="TXB67574.1"/>
    </source>
</evidence>
<protein>
    <recommendedName>
        <fullName evidence="4">Sulfotransferase family protein</fullName>
    </recommendedName>
</protein>
<gene>
    <name evidence="2" type="ORF">FRY97_04055</name>
</gene>
<comment type="caution">
    <text evidence="2">The sequence shown here is derived from an EMBL/GenBank/DDBJ whole genome shotgun (WGS) entry which is preliminary data.</text>
</comment>
<dbReference type="InterPro" id="IPR027417">
    <property type="entry name" value="P-loop_NTPase"/>
</dbReference>
<dbReference type="EMBL" id="VOOR01000006">
    <property type="protein sequence ID" value="TXB67574.1"/>
    <property type="molecule type" value="Genomic_DNA"/>
</dbReference>
<keyword evidence="3" id="KW-1185">Reference proteome</keyword>
<accession>A0A5C6RZN2</accession>
<dbReference type="PANTHER" id="PTHR42743:SF11">
    <property type="entry name" value="AMINODEOXYCHORISMATE LYASE"/>
    <property type="match status" value="1"/>
</dbReference>
<dbReference type="GO" id="GO:0019752">
    <property type="term" value="P:carboxylic acid metabolic process"/>
    <property type="evidence" value="ECO:0007669"/>
    <property type="project" value="TreeGrafter"/>
</dbReference>
<reference evidence="2 3" key="1">
    <citation type="submission" date="2019-08" db="EMBL/GenBank/DDBJ databases">
        <title>Genome of Phaeodactylibacter luteus.</title>
        <authorList>
            <person name="Bowman J.P."/>
        </authorList>
    </citation>
    <scope>NUCLEOTIDE SEQUENCE [LARGE SCALE GENOMIC DNA]</scope>
    <source>
        <strain evidence="2 3">KCTC 42180</strain>
    </source>
</reference>
<proteinExistence type="inferred from homology"/>
<dbReference type="PANTHER" id="PTHR42743">
    <property type="entry name" value="AMINO-ACID AMINOTRANSFERASE"/>
    <property type="match status" value="1"/>
</dbReference>
<evidence type="ECO:0000256" key="1">
    <source>
        <dbReference type="ARBA" id="ARBA00009320"/>
    </source>
</evidence>